<evidence type="ECO:0000256" key="4">
    <source>
        <dbReference type="ARBA" id="ARBA00022692"/>
    </source>
</evidence>
<evidence type="ECO:0000256" key="5">
    <source>
        <dbReference type="ARBA" id="ARBA00022989"/>
    </source>
</evidence>
<dbReference type="EMBL" id="JAFBDT010000007">
    <property type="protein sequence ID" value="MBM7561752.1"/>
    <property type="molecule type" value="Genomic_DNA"/>
</dbReference>
<keyword evidence="12" id="KW-1185">Reference proteome</keyword>
<gene>
    <name evidence="11" type="ORF">JOC49_001293</name>
</gene>
<keyword evidence="1" id="KW-1003">Cell membrane</keyword>
<keyword evidence="4 10" id="KW-0812">Transmembrane</keyword>
<dbReference type="InterPro" id="IPR003811">
    <property type="entry name" value="G3P_acylTferase_PlsY"/>
</dbReference>
<evidence type="ECO:0000256" key="1">
    <source>
        <dbReference type="ARBA" id="ARBA00022475"/>
    </source>
</evidence>
<keyword evidence="3" id="KW-0808">Transferase</keyword>
<dbReference type="PANTHER" id="PTHR30309:SF0">
    <property type="entry name" value="GLYCEROL-3-PHOSPHATE ACYLTRANSFERASE-RELATED"/>
    <property type="match status" value="1"/>
</dbReference>
<name>A0ABS2MR03_9FIRM</name>
<keyword evidence="5 10" id="KW-1133">Transmembrane helix</keyword>
<keyword evidence="2" id="KW-0444">Lipid biosynthesis</keyword>
<feature type="transmembrane region" description="Helical" evidence="10">
    <location>
        <begin position="15"/>
        <end position="35"/>
    </location>
</feature>
<sequence length="139" mass="15188">MSLKLLFQASLDSSGAVLLYLNGYSVILGHIFPFYMRFKGGKGTAALIGIIIGMNGFLGLLALLTIIIATLITDYIILGTLALTLYMLGITLYLNLGLIPILVALSGMFLSLWLHLPNYKRLQNGTESRVSSVIGYKRF</sequence>
<accession>A0ABS2MR03</accession>
<dbReference type="PANTHER" id="PTHR30309">
    <property type="entry name" value="INNER MEMBRANE PROTEIN YGIH"/>
    <property type="match status" value="1"/>
</dbReference>
<reference evidence="11 12" key="1">
    <citation type="submission" date="2021-01" db="EMBL/GenBank/DDBJ databases">
        <title>Genomic Encyclopedia of Type Strains, Phase IV (KMG-IV): sequencing the most valuable type-strain genomes for metagenomic binning, comparative biology and taxonomic classification.</title>
        <authorList>
            <person name="Goeker M."/>
        </authorList>
    </citation>
    <scope>NUCLEOTIDE SEQUENCE [LARGE SCALE GENOMIC DNA]</scope>
    <source>
        <strain evidence="11 12">DSM 24436</strain>
    </source>
</reference>
<keyword evidence="11" id="KW-0012">Acyltransferase</keyword>
<evidence type="ECO:0000256" key="7">
    <source>
        <dbReference type="ARBA" id="ARBA00023136"/>
    </source>
</evidence>
<dbReference type="GO" id="GO:0016746">
    <property type="term" value="F:acyltransferase activity"/>
    <property type="evidence" value="ECO:0007669"/>
    <property type="project" value="UniProtKB-KW"/>
</dbReference>
<evidence type="ECO:0000313" key="12">
    <source>
        <dbReference type="Proteomes" id="UP000767854"/>
    </source>
</evidence>
<dbReference type="Pfam" id="PF02660">
    <property type="entry name" value="G3P_acyltransf"/>
    <property type="match status" value="1"/>
</dbReference>
<keyword evidence="7 10" id="KW-0472">Membrane</keyword>
<organism evidence="11 12">
    <name type="scientific">Fusibacter tunisiensis</name>
    <dbReference type="NCBI Taxonomy" id="1008308"/>
    <lineage>
        <taxon>Bacteria</taxon>
        <taxon>Bacillati</taxon>
        <taxon>Bacillota</taxon>
        <taxon>Clostridia</taxon>
        <taxon>Eubacteriales</taxon>
        <taxon>Eubacteriales Family XII. Incertae Sedis</taxon>
        <taxon>Fusibacter</taxon>
    </lineage>
</organism>
<proteinExistence type="predicted"/>
<dbReference type="Proteomes" id="UP000767854">
    <property type="component" value="Unassembled WGS sequence"/>
</dbReference>
<evidence type="ECO:0000256" key="10">
    <source>
        <dbReference type="SAM" id="Phobius"/>
    </source>
</evidence>
<dbReference type="RefSeq" id="WP_204663557.1">
    <property type="nucleotide sequence ID" value="NZ_JAFBDT010000007.1"/>
</dbReference>
<evidence type="ECO:0000256" key="2">
    <source>
        <dbReference type="ARBA" id="ARBA00022516"/>
    </source>
</evidence>
<protein>
    <submittedName>
        <fullName evidence="11">Acyl-phosphate glycerol 3-phosphate acyltransferase</fullName>
    </submittedName>
</protein>
<evidence type="ECO:0000256" key="6">
    <source>
        <dbReference type="ARBA" id="ARBA00023098"/>
    </source>
</evidence>
<feature type="transmembrane region" description="Helical" evidence="10">
    <location>
        <begin position="92"/>
        <end position="114"/>
    </location>
</feature>
<keyword evidence="9" id="KW-1208">Phospholipid metabolism</keyword>
<evidence type="ECO:0000256" key="3">
    <source>
        <dbReference type="ARBA" id="ARBA00022679"/>
    </source>
</evidence>
<keyword evidence="8" id="KW-0594">Phospholipid biosynthesis</keyword>
<dbReference type="SMART" id="SM01207">
    <property type="entry name" value="G3P_acyltransf"/>
    <property type="match status" value="1"/>
</dbReference>
<feature type="transmembrane region" description="Helical" evidence="10">
    <location>
        <begin position="47"/>
        <end position="72"/>
    </location>
</feature>
<evidence type="ECO:0000256" key="8">
    <source>
        <dbReference type="ARBA" id="ARBA00023209"/>
    </source>
</evidence>
<evidence type="ECO:0000313" key="11">
    <source>
        <dbReference type="EMBL" id="MBM7561752.1"/>
    </source>
</evidence>
<comment type="caution">
    <text evidence="11">The sequence shown here is derived from an EMBL/GenBank/DDBJ whole genome shotgun (WGS) entry which is preliminary data.</text>
</comment>
<keyword evidence="6" id="KW-0443">Lipid metabolism</keyword>
<evidence type="ECO:0000256" key="9">
    <source>
        <dbReference type="ARBA" id="ARBA00023264"/>
    </source>
</evidence>